<dbReference type="EMBL" id="VUJU01015557">
    <property type="protein sequence ID" value="KAF0693248.1"/>
    <property type="molecule type" value="Genomic_DNA"/>
</dbReference>
<comment type="caution">
    <text evidence="2">The sequence shown here is derived from an EMBL/GenBank/DDBJ whole genome shotgun (WGS) entry which is preliminary data.</text>
</comment>
<evidence type="ECO:0000313" key="3">
    <source>
        <dbReference type="Proteomes" id="UP000478052"/>
    </source>
</evidence>
<keyword evidence="3" id="KW-1185">Reference proteome</keyword>
<accession>A0A6G0VN65</accession>
<evidence type="ECO:0000259" key="1">
    <source>
        <dbReference type="PROSITE" id="PS00028"/>
    </source>
</evidence>
<dbReference type="OrthoDB" id="6724855at2759"/>
<feature type="non-terminal residue" evidence="2">
    <location>
        <position position="341"/>
    </location>
</feature>
<dbReference type="AlphaFoldDB" id="A0A6G0VN65"/>
<name>A0A6G0VN65_APHCR</name>
<feature type="non-terminal residue" evidence="2">
    <location>
        <position position="1"/>
    </location>
</feature>
<organism evidence="2 3">
    <name type="scientific">Aphis craccivora</name>
    <name type="common">Cowpea aphid</name>
    <dbReference type="NCBI Taxonomy" id="307492"/>
    <lineage>
        <taxon>Eukaryota</taxon>
        <taxon>Metazoa</taxon>
        <taxon>Ecdysozoa</taxon>
        <taxon>Arthropoda</taxon>
        <taxon>Hexapoda</taxon>
        <taxon>Insecta</taxon>
        <taxon>Pterygota</taxon>
        <taxon>Neoptera</taxon>
        <taxon>Paraneoptera</taxon>
        <taxon>Hemiptera</taxon>
        <taxon>Sternorrhyncha</taxon>
        <taxon>Aphidomorpha</taxon>
        <taxon>Aphidoidea</taxon>
        <taxon>Aphididae</taxon>
        <taxon>Aphidini</taxon>
        <taxon>Aphis</taxon>
        <taxon>Aphis</taxon>
    </lineage>
</organism>
<proteinExistence type="predicted"/>
<reference evidence="2 3" key="1">
    <citation type="submission" date="2019-08" db="EMBL/GenBank/DDBJ databases">
        <title>Whole genome of Aphis craccivora.</title>
        <authorList>
            <person name="Voronova N.V."/>
            <person name="Shulinski R.S."/>
            <person name="Bandarenka Y.V."/>
            <person name="Zhorov D.G."/>
            <person name="Warner D."/>
        </authorList>
    </citation>
    <scope>NUCLEOTIDE SEQUENCE [LARGE SCALE GENOMIC DNA]</scope>
    <source>
        <strain evidence="2">180601</strain>
        <tissue evidence="2">Whole Body</tissue>
    </source>
</reference>
<sequence>EINSTISYYTVINDIHYKLETPIKALDICFKSFHSFNLEYPQEAEQAQCLNHLFIHFNIYHDLKSIEKLNCPLEGCLRIFNKVDTYKRHLKQHAFYSNPNMNLKKNNTSHFLQQTTDYEESLNNVSIKEQHFSIPLADDLTQIRLNALSMICKWYSDTVIPRNKINILINDVQDFIDLIVSVFSSKINICINKCNDNNVKDELSVILGEMKILSAPFENMKTEYKRFKTLEKLDVLIHPKETVIGHRLEHSNLLDVILKYTENMKSSKLIYNFMLSQLWKEKCANNSNISNKLVFPLFLYFDDFEVNNPLGTHAGSQKLGAIYVSLACLPPELSSSLDQIF</sequence>
<dbReference type="InterPro" id="IPR013087">
    <property type="entry name" value="Znf_C2H2_type"/>
</dbReference>
<gene>
    <name evidence="2" type="ORF">FWK35_00033784</name>
</gene>
<protein>
    <recommendedName>
        <fullName evidence="1">C2H2-type domain-containing protein</fullName>
    </recommendedName>
</protein>
<dbReference type="PROSITE" id="PS00028">
    <property type="entry name" value="ZINC_FINGER_C2H2_1"/>
    <property type="match status" value="1"/>
</dbReference>
<feature type="domain" description="C2H2-type" evidence="1">
    <location>
        <begin position="71"/>
        <end position="93"/>
    </location>
</feature>
<evidence type="ECO:0000313" key="2">
    <source>
        <dbReference type="EMBL" id="KAF0693248.1"/>
    </source>
</evidence>
<dbReference type="Proteomes" id="UP000478052">
    <property type="component" value="Unassembled WGS sequence"/>
</dbReference>